<organism evidence="1 2">
    <name type="scientific">Blastopirellula marina</name>
    <dbReference type="NCBI Taxonomy" id="124"/>
    <lineage>
        <taxon>Bacteria</taxon>
        <taxon>Pseudomonadati</taxon>
        <taxon>Planctomycetota</taxon>
        <taxon>Planctomycetia</taxon>
        <taxon>Pirellulales</taxon>
        <taxon>Pirellulaceae</taxon>
        <taxon>Blastopirellula</taxon>
    </lineage>
</organism>
<evidence type="ECO:0000313" key="1">
    <source>
        <dbReference type="EMBL" id="PQO26072.1"/>
    </source>
</evidence>
<evidence type="ECO:0008006" key="3">
    <source>
        <dbReference type="Google" id="ProtNLM"/>
    </source>
</evidence>
<dbReference type="Pfam" id="PF13620">
    <property type="entry name" value="CarboxypepD_reg"/>
    <property type="match status" value="1"/>
</dbReference>
<reference evidence="1 2" key="1">
    <citation type="submission" date="2018-02" db="EMBL/GenBank/DDBJ databases">
        <title>Comparative genomes isolates from brazilian mangrove.</title>
        <authorList>
            <person name="Araujo J.E."/>
            <person name="Taketani R.G."/>
            <person name="Silva M.C.P."/>
            <person name="Loureco M.V."/>
            <person name="Andreote F.D."/>
        </authorList>
    </citation>
    <scope>NUCLEOTIDE SEQUENCE [LARGE SCALE GENOMIC DNA]</scope>
    <source>
        <strain evidence="1 2">HEX-2 MGV</strain>
    </source>
</reference>
<comment type="caution">
    <text evidence="1">The sequence shown here is derived from an EMBL/GenBank/DDBJ whole genome shotgun (WGS) entry which is preliminary data.</text>
</comment>
<dbReference type="Gene3D" id="2.60.40.1120">
    <property type="entry name" value="Carboxypeptidase-like, regulatory domain"/>
    <property type="match status" value="1"/>
</dbReference>
<dbReference type="Proteomes" id="UP000240009">
    <property type="component" value="Unassembled WGS sequence"/>
</dbReference>
<gene>
    <name evidence="1" type="ORF">C5Y96_21725</name>
</gene>
<proteinExistence type="predicted"/>
<dbReference type="EMBL" id="PUIA01000069">
    <property type="protein sequence ID" value="PQO26072.1"/>
    <property type="molecule type" value="Genomic_DNA"/>
</dbReference>
<evidence type="ECO:0000313" key="2">
    <source>
        <dbReference type="Proteomes" id="UP000240009"/>
    </source>
</evidence>
<dbReference type="InterPro" id="IPR008969">
    <property type="entry name" value="CarboxyPept-like_regulatory"/>
</dbReference>
<dbReference type="SUPFAM" id="SSF49464">
    <property type="entry name" value="Carboxypeptidase regulatory domain-like"/>
    <property type="match status" value="1"/>
</dbReference>
<dbReference type="RefSeq" id="WP_105357759.1">
    <property type="nucleotide sequence ID" value="NZ_PUIA01000069.1"/>
</dbReference>
<protein>
    <recommendedName>
        <fullName evidence="3">Carboxypeptidase regulatory-like domain-containing protein</fullName>
    </recommendedName>
</protein>
<dbReference type="AlphaFoldDB" id="A0A2S8F1L9"/>
<dbReference type="OrthoDB" id="983143at2"/>
<name>A0A2S8F1L9_9BACT</name>
<accession>A0A2S8F1L9</accession>
<sequence length="140" mass="14751">MNCLIASRASLFLVCLAIATATLGCSRLYPIKISGRVTDALTGDPIPGVVVGIKGSAEGVTPVVTNWDGRFSLPMVATGLEFSGRAPDWKLVFNSTTHKNTNSQIDFSLLSNDPESIDAVIVMQSMIRRDTPAAAPANGT</sequence>